<evidence type="ECO:0000259" key="8">
    <source>
        <dbReference type="Pfam" id="PF02771"/>
    </source>
</evidence>
<dbReference type="PROSITE" id="PS00073">
    <property type="entry name" value="ACYL_COA_DH_2"/>
    <property type="match status" value="1"/>
</dbReference>
<dbReference type="Pfam" id="PF02770">
    <property type="entry name" value="Acyl-CoA_dh_M"/>
    <property type="match status" value="1"/>
</dbReference>
<dbReference type="Gene3D" id="1.10.540.10">
    <property type="entry name" value="Acyl-CoA dehydrogenase/oxidase, N-terminal domain"/>
    <property type="match status" value="1"/>
</dbReference>
<dbReference type="InterPro" id="IPR037069">
    <property type="entry name" value="AcylCoA_DH/ox_N_sf"/>
</dbReference>
<dbReference type="Pfam" id="PF02771">
    <property type="entry name" value="Acyl-CoA_dh_N"/>
    <property type="match status" value="1"/>
</dbReference>
<proteinExistence type="inferred from homology"/>
<dbReference type="EMBL" id="CAEZWR010000003">
    <property type="protein sequence ID" value="CAB4653172.1"/>
    <property type="molecule type" value="Genomic_DNA"/>
</dbReference>
<evidence type="ECO:0000256" key="3">
    <source>
        <dbReference type="ARBA" id="ARBA00022630"/>
    </source>
</evidence>
<dbReference type="PANTHER" id="PTHR43884">
    <property type="entry name" value="ACYL-COA DEHYDROGENASE"/>
    <property type="match status" value="1"/>
</dbReference>
<evidence type="ECO:0000259" key="7">
    <source>
        <dbReference type="Pfam" id="PF02770"/>
    </source>
</evidence>
<reference evidence="10" key="1">
    <citation type="submission" date="2020-05" db="EMBL/GenBank/DDBJ databases">
        <authorList>
            <person name="Chiriac C."/>
            <person name="Salcher M."/>
            <person name="Ghai R."/>
            <person name="Kavagutti S V."/>
        </authorList>
    </citation>
    <scope>NUCLEOTIDE SEQUENCE</scope>
</reference>
<evidence type="ECO:0000256" key="1">
    <source>
        <dbReference type="ARBA" id="ARBA00001974"/>
    </source>
</evidence>
<feature type="domain" description="Acyl-CoA dehydrogenase/oxidase N-terminal" evidence="8">
    <location>
        <begin position="13"/>
        <end position="123"/>
    </location>
</feature>
<dbReference type="InterPro" id="IPR036250">
    <property type="entry name" value="AcylCo_DH-like_C"/>
</dbReference>
<dbReference type="EMBL" id="CAEZVB010000018">
    <property type="protein sequence ID" value="CAB4618696.1"/>
    <property type="molecule type" value="Genomic_DNA"/>
</dbReference>
<evidence type="ECO:0000313" key="10">
    <source>
        <dbReference type="EMBL" id="CAB4653172.1"/>
    </source>
</evidence>
<dbReference type="PROSITE" id="PS00072">
    <property type="entry name" value="ACYL_COA_DH_1"/>
    <property type="match status" value="1"/>
</dbReference>
<dbReference type="InterPro" id="IPR046373">
    <property type="entry name" value="Acyl-CoA_Oxase/DH_mid-dom_sf"/>
</dbReference>
<dbReference type="SUPFAM" id="SSF56645">
    <property type="entry name" value="Acyl-CoA dehydrogenase NM domain-like"/>
    <property type="match status" value="1"/>
</dbReference>
<evidence type="ECO:0000256" key="2">
    <source>
        <dbReference type="ARBA" id="ARBA00009347"/>
    </source>
</evidence>
<dbReference type="AlphaFoldDB" id="A0A6J6KUG0"/>
<dbReference type="Gene3D" id="1.20.140.10">
    <property type="entry name" value="Butyryl-CoA Dehydrogenase, subunit A, domain 3"/>
    <property type="match status" value="1"/>
</dbReference>
<keyword evidence="4" id="KW-0274">FAD</keyword>
<dbReference type="InterPro" id="IPR013786">
    <property type="entry name" value="AcylCoA_DH/ox_N"/>
</dbReference>
<evidence type="ECO:0000256" key="5">
    <source>
        <dbReference type="ARBA" id="ARBA00023002"/>
    </source>
</evidence>
<dbReference type="Gene3D" id="2.40.110.10">
    <property type="entry name" value="Butyryl-CoA Dehydrogenase, subunit A, domain 2"/>
    <property type="match status" value="1"/>
</dbReference>
<evidence type="ECO:0000259" key="6">
    <source>
        <dbReference type="Pfam" id="PF00441"/>
    </source>
</evidence>
<feature type="domain" description="Acyl-CoA oxidase/dehydrogenase middle" evidence="7">
    <location>
        <begin position="129"/>
        <end position="223"/>
    </location>
</feature>
<dbReference type="InterPro" id="IPR006089">
    <property type="entry name" value="Acyl-CoA_DH_CS"/>
</dbReference>
<dbReference type="SUPFAM" id="SSF47203">
    <property type="entry name" value="Acyl-CoA dehydrogenase C-terminal domain-like"/>
    <property type="match status" value="1"/>
</dbReference>
<accession>A0A6J6KUG0</accession>
<dbReference type="FunFam" id="1.20.140.10:FF:000001">
    <property type="entry name" value="Acyl-CoA dehydrogenase"/>
    <property type="match status" value="1"/>
</dbReference>
<dbReference type="PANTHER" id="PTHR43884:SF12">
    <property type="entry name" value="ISOVALERYL-COA DEHYDROGENASE, MITOCHONDRIAL-RELATED"/>
    <property type="match status" value="1"/>
</dbReference>
<dbReference type="GO" id="GO:0003995">
    <property type="term" value="F:acyl-CoA dehydrogenase activity"/>
    <property type="evidence" value="ECO:0007669"/>
    <property type="project" value="InterPro"/>
</dbReference>
<evidence type="ECO:0000313" key="9">
    <source>
        <dbReference type="EMBL" id="CAB4618696.1"/>
    </source>
</evidence>
<dbReference type="FunFam" id="2.40.110.10:FF:000002">
    <property type="entry name" value="Acyl-CoA dehydrogenase fadE12"/>
    <property type="match status" value="1"/>
</dbReference>
<name>A0A6J6KUG0_9ZZZZ</name>
<dbReference type="Pfam" id="PF00441">
    <property type="entry name" value="Acyl-CoA_dh_1"/>
    <property type="match status" value="1"/>
</dbReference>
<dbReference type="GO" id="GO:0050660">
    <property type="term" value="F:flavin adenine dinucleotide binding"/>
    <property type="evidence" value="ECO:0007669"/>
    <property type="project" value="InterPro"/>
</dbReference>
<dbReference type="InterPro" id="IPR009100">
    <property type="entry name" value="AcylCoA_DH/oxidase_NM_dom_sf"/>
</dbReference>
<gene>
    <name evidence="9" type="ORF">UFOPK1908_00584</name>
    <name evidence="10" type="ORF">UFOPK2282_00058</name>
</gene>
<dbReference type="InterPro" id="IPR006091">
    <property type="entry name" value="Acyl-CoA_Oxase/DH_mid-dom"/>
</dbReference>
<organism evidence="10">
    <name type="scientific">freshwater metagenome</name>
    <dbReference type="NCBI Taxonomy" id="449393"/>
    <lineage>
        <taxon>unclassified sequences</taxon>
        <taxon>metagenomes</taxon>
        <taxon>ecological metagenomes</taxon>
    </lineage>
</organism>
<protein>
    <submittedName>
        <fullName evidence="10">Unannotated protein</fullName>
    </submittedName>
</protein>
<sequence length="391" mass="43664">MSKTGPARTIFEPEHEEFRAFVREFLEREVAPHHDRWEEQGRVDKEFYAVAAEKGIVGFWVPQEYGGLGIEDFRYNVVIQEELGKLAFSAPSIRLYNDIIAPYLLNLTNDEQKQRWLPGQAKGTFTFSLGLSEPGAGSDLAGARTSALRDGDSWIVNGSKIFITNGLNSDATIVFCKTNPDAGHRGFSLIVVEDGMEGFKRGRKLKKIGMAGQDTAELFFEDVRVPAANLLGEEGQGFYYLMMNLGVERLAIALAALSQARQVFDDTLDYVKTREAFKQPIGTFQANKHVMATFATELDIAQVYVDSLISKVLDETLSDIEASKAKWWVTELGKRVIDGCLQLHGGYGYMLEYPVAKAYIDYRYMTIGGGSTEIMKEMIGNDLGLAWRNRG</sequence>
<keyword evidence="3" id="KW-0285">Flavoprotein</keyword>
<comment type="similarity">
    <text evidence="2">Belongs to the acyl-CoA dehydrogenase family.</text>
</comment>
<keyword evidence="5" id="KW-0560">Oxidoreductase</keyword>
<dbReference type="InterPro" id="IPR009075">
    <property type="entry name" value="AcylCo_DH/oxidase_C"/>
</dbReference>
<evidence type="ECO:0000256" key="4">
    <source>
        <dbReference type="ARBA" id="ARBA00022827"/>
    </source>
</evidence>
<feature type="domain" description="Acyl-CoA dehydrogenase/oxidase C-terminal" evidence="6">
    <location>
        <begin position="235"/>
        <end position="381"/>
    </location>
</feature>
<comment type="cofactor">
    <cofactor evidence="1">
        <name>FAD</name>
        <dbReference type="ChEBI" id="CHEBI:57692"/>
    </cofactor>
</comment>